<dbReference type="AlphaFoldDB" id="A0A368KCA8"/>
<protein>
    <submittedName>
        <fullName evidence="1">DUF4238 domain-containing protein</fullName>
    </submittedName>
</protein>
<gene>
    <name evidence="1" type="ORF">DEO45_15635</name>
</gene>
<dbReference type="Proteomes" id="UP000252387">
    <property type="component" value="Unassembled WGS sequence"/>
</dbReference>
<dbReference type="OrthoDB" id="9148269at2"/>
<sequence>MESNFTKVRNSKFNFKRRLTEDDWVWACLFAATAHLRTASSRDHWLHQMEKVKTMFEQVAGPDWETRTVEPELPTHVDGSRVYVPQPGDFDNLKEDSTRILIESGVKVILPVLLGMHKTVLCTNDPLGFLTTDAPSTWYDQTAYRKHPYERAIGLENPDIEITLPISPAQCLLFTHRPVGPLYCEVSPDTVDALNHRHAGHAPTTIVARSKETRALWFQIVEAPDDSWDVLHPDPAERQRWTSPNCPPELRDILDREN</sequence>
<evidence type="ECO:0000313" key="1">
    <source>
        <dbReference type="EMBL" id="RCS28635.1"/>
    </source>
</evidence>
<organism evidence="1 2">
    <name type="scientific">Rhodanobacter denitrificans</name>
    <dbReference type="NCBI Taxonomy" id="666685"/>
    <lineage>
        <taxon>Bacteria</taxon>
        <taxon>Pseudomonadati</taxon>
        <taxon>Pseudomonadota</taxon>
        <taxon>Gammaproteobacteria</taxon>
        <taxon>Lysobacterales</taxon>
        <taxon>Rhodanobacteraceae</taxon>
        <taxon>Rhodanobacter</taxon>
    </lineage>
</organism>
<dbReference type="InterPro" id="IPR025332">
    <property type="entry name" value="DUF4238"/>
</dbReference>
<proteinExistence type="predicted"/>
<comment type="caution">
    <text evidence="1">The sequence shown here is derived from an EMBL/GenBank/DDBJ whole genome shotgun (WGS) entry which is preliminary data.</text>
</comment>
<dbReference type="EMBL" id="QFWQ01000011">
    <property type="protein sequence ID" value="RCS28635.1"/>
    <property type="molecule type" value="Genomic_DNA"/>
</dbReference>
<name>A0A368KCA8_9GAMM</name>
<reference evidence="1 2" key="1">
    <citation type="submission" date="2018-05" db="EMBL/GenBank/DDBJ databases">
        <title>Draft genome sequence of Rhodanobacter denitrificans Yn1 isolated from gold copper mine.</title>
        <authorList>
            <person name="Yang N."/>
            <person name="Mazhar H.S."/>
            <person name="Rensing C."/>
        </authorList>
    </citation>
    <scope>NUCLEOTIDE SEQUENCE [LARGE SCALE GENOMIC DNA]</scope>
    <source>
        <strain evidence="1 2">Yn1</strain>
    </source>
</reference>
<keyword evidence="2" id="KW-1185">Reference proteome</keyword>
<accession>A0A368KCA8</accession>
<dbReference type="Pfam" id="PF14022">
    <property type="entry name" value="DUF4238"/>
    <property type="match status" value="1"/>
</dbReference>
<evidence type="ECO:0000313" key="2">
    <source>
        <dbReference type="Proteomes" id="UP000252387"/>
    </source>
</evidence>